<keyword evidence="7" id="KW-1185">Reference proteome</keyword>
<dbReference type="InterPro" id="IPR016166">
    <property type="entry name" value="FAD-bd_PCMH"/>
</dbReference>
<dbReference type="InterPro" id="IPR016169">
    <property type="entry name" value="FAD-bd_PCMH_sub2"/>
</dbReference>
<evidence type="ECO:0000313" key="6">
    <source>
        <dbReference type="EMBL" id="KAL1615361.1"/>
    </source>
</evidence>
<proteinExistence type="inferred from homology"/>
<gene>
    <name evidence="6" type="ORF">SLS56_011843</name>
</gene>
<keyword evidence="4" id="KW-0560">Oxidoreductase</keyword>
<dbReference type="Gene3D" id="3.40.462.20">
    <property type="match status" value="1"/>
</dbReference>
<protein>
    <recommendedName>
        <fullName evidence="5">FAD-binding PCMH-type domain-containing protein</fullName>
    </recommendedName>
</protein>
<dbReference type="InterPro" id="IPR050416">
    <property type="entry name" value="FAD-linked_Oxidoreductase"/>
</dbReference>
<evidence type="ECO:0000256" key="4">
    <source>
        <dbReference type="ARBA" id="ARBA00023002"/>
    </source>
</evidence>
<dbReference type="Proteomes" id="UP001521116">
    <property type="component" value="Unassembled WGS sequence"/>
</dbReference>
<name>A0ABR3SAG9_9PEZI</name>
<evidence type="ECO:0000313" key="7">
    <source>
        <dbReference type="Proteomes" id="UP001521116"/>
    </source>
</evidence>
<evidence type="ECO:0000256" key="3">
    <source>
        <dbReference type="ARBA" id="ARBA00022827"/>
    </source>
</evidence>
<comment type="caution">
    <text evidence="6">The sequence shown here is derived from an EMBL/GenBank/DDBJ whole genome shotgun (WGS) entry which is preliminary data.</text>
</comment>
<evidence type="ECO:0000259" key="5">
    <source>
        <dbReference type="PROSITE" id="PS51387"/>
    </source>
</evidence>
<dbReference type="SUPFAM" id="SSF56176">
    <property type="entry name" value="FAD-binding/transporter-associated domain-like"/>
    <property type="match status" value="2"/>
</dbReference>
<dbReference type="InterPro" id="IPR006094">
    <property type="entry name" value="Oxid_FAD_bind_N"/>
</dbReference>
<evidence type="ECO:0000256" key="2">
    <source>
        <dbReference type="ARBA" id="ARBA00022630"/>
    </source>
</evidence>
<accession>A0ABR3SAG9</accession>
<dbReference type="EMBL" id="JAJVDC020000318">
    <property type="protein sequence ID" value="KAL1615361.1"/>
    <property type="molecule type" value="Genomic_DNA"/>
</dbReference>
<dbReference type="PANTHER" id="PTHR42973">
    <property type="entry name" value="BINDING OXIDOREDUCTASE, PUTATIVE (AFU_ORTHOLOGUE AFUA_1G17690)-RELATED"/>
    <property type="match status" value="1"/>
</dbReference>
<reference evidence="6 7" key="1">
    <citation type="submission" date="2024-02" db="EMBL/GenBank/DDBJ databases">
        <title>De novo assembly and annotation of 12 fungi associated with fruit tree decline syndrome in Ontario, Canada.</title>
        <authorList>
            <person name="Sulman M."/>
            <person name="Ellouze W."/>
            <person name="Ilyukhin E."/>
        </authorList>
    </citation>
    <scope>NUCLEOTIDE SEQUENCE [LARGE SCALE GENOMIC DNA]</scope>
    <source>
        <strain evidence="6 7">M1-105</strain>
    </source>
</reference>
<dbReference type="InterPro" id="IPR012951">
    <property type="entry name" value="BBE"/>
</dbReference>
<keyword evidence="3" id="KW-0274">FAD</keyword>
<dbReference type="PROSITE" id="PS51387">
    <property type="entry name" value="FAD_PCMH"/>
    <property type="match status" value="1"/>
</dbReference>
<dbReference type="InterPro" id="IPR036318">
    <property type="entry name" value="FAD-bd_PCMH-like_sf"/>
</dbReference>
<dbReference type="Pfam" id="PF08031">
    <property type="entry name" value="BBE"/>
    <property type="match status" value="1"/>
</dbReference>
<keyword evidence="2" id="KW-0285">Flavoprotein</keyword>
<evidence type="ECO:0000256" key="1">
    <source>
        <dbReference type="ARBA" id="ARBA00005466"/>
    </source>
</evidence>
<feature type="domain" description="FAD-binding PCMH-type" evidence="5">
    <location>
        <begin position="42"/>
        <end position="237"/>
    </location>
</feature>
<dbReference type="PANTHER" id="PTHR42973:SF34">
    <property type="entry name" value="FAD BINDING DOMAIN PROTEIN (AFU_ORTHOLOGUE AFUA_3G02770)"/>
    <property type="match status" value="1"/>
</dbReference>
<dbReference type="Gene3D" id="3.30.465.10">
    <property type="match status" value="2"/>
</dbReference>
<organism evidence="6 7">
    <name type="scientific">Neofusicoccum ribis</name>
    <dbReference type="NCBI Taxonomy" id="45134"/>
    <lineage>
        <taxon>Eukaryota</taxon>
        <taxon>Fungi</taxon>
        <taxon>Dikarya</taxon>
        <taxon>Ascomycota</taxon>
        <taxon>Pezizomycotina</taxon>
        <taxon>Dothideomycetes</taxon>
        <taxon>Dothideomycetes incertae sedis</taxon>
        <taxon>Botryosphaeriales</taxon>
        <taxon>Botryosphaeriaceae</taxon>
        <taxon>Neofusicoccum</taxon>
    </lineage>
</organism>
<dbReference type="Pfam" id="PF01565">
    <property type="entry name" value="FAD_binding_4"/>
    <property type="match status" value="1"/>
</dbReference>
<sequence>MPANYTISAACHEACTQLSSAFGSALHYPDNDNFTIWDAKQQEVRPACRVEPSSAADIAQVLGILVDNWCNFAVKGGGHSRHPDDSSSVGGVTVDLDRINTVEVAADGLSARVGGGATSIQVYSALEPRNLSFVGGRVGSVGVGGFTLGGGTSPFSNKYGWSLDNVYEYEVCDTTNNPLYLAPWKINVTNLLIKVVLANGTITTASEQNNPDLYFALRGGSNNFGIVTTFTVRTFPQGPVFTARVTYGENQTEQVLDRVYELFTDRELSGDVEMGYDLYYGYSQAADSFTMLGTQRYGIPVSNPPVFQAIDRIPPMSRNVNIGTMADLLDSSTPLGTTRHVFGTISILPSRALLTQGIQIFREEVEAIKTVEGLAPNFISYPIQRNAIAAMKQRGGNALGIDQTEPLFSDDDVTTMTTNVLDRIKSAAEALGVDHPYRYINYAMDGQADEVFAGYGHENAQRLREIQRAVDPRGVFTSNGLWRGFMKLL</sequence>
<comment type="similarity">
    <text evidence="1">Belongs to the oxygen-dependent FAD-linked oxidoreductase family.</text>
</comment>